<dbReference type="CDD" id="cd00024">
    <property type="entry name" value="CD_CSD"/>
    <property type="match status" value="1"/>
</dbReference>
<feature type="domain" description="Chromo" evidence="4">
    <location>
        <begin position="100"/>
        <end position="148"/>
    </location>
</feature>
<dbReference type="OrthoDB" id="3158924at2759"/>
<organism evidence="5 6">
    <name type="scientific">Olpidium bornovanus</name>
    <dbReference type="NCBI Taxonomy" id="278681"/>
    <lineage>
        <taxon>Eukaryota</taxon>
        <taxon>Fungi</taxon>
        <taxon>Fungi incertae sedis</taxon>
        <taxon>Olpidiomycota</taxon>
        <taxon>Olpidiomycotina</taxon>
        <taxon>Olpidiomycetes</taxon>
        <taxon>Olpidiales</taxon>
        <taxon>Olpidiaceae</taxon>
        <taxon>Olpidium</taxon>
    </lineage>
</organism>
<dbReference type="SUPFAM" id="SSF54160">
    <property type="entry name" value="Chromo domain-like"/>
    <property type="match status" value="1"/>
</dbReference>
<dbReference type="Proteomes" id="UP000673691">
    <property type="component" value="Unassembled WGS sequence"/>
</dbReference>
<dbReference type="AlphaFoldDB" id="A0A8H7ZSW2"/>
<evidence type="ECO:0000313" key="5">
    <source>
        <dbReference type="EMBL" id="KAG5458983.1"/>
    </source>
</evidence>
<dbReference type="EMBL" id="JAEFCI010007572">
    <property type="protein sequence ID" value="KAG5458983.1"/>
    <property type="molecule type" value="Genomic_DNA"/>
</dbReference>
<feature type="compositionally biased region" description="Basic residues" evidence="3">
    <location>
        <begin position="187"/>
        <end position="197"/>
    </location>
</feature>
<dbReference type="InterPro" id="IPR016197">
    <property type="entry name" value="Chromo-like_dom_sf"/>
</dbReference>
<dbReference type="Pfam" id="PF00385">
    <property type="entry name" value="Chromo"/>
    <property type="match status" value="1"/>
</dbReference>
<protein>
    <recommendedName>
        <fullName evidence="4">Chromo domain-containing protein</fullName>
    </recommendedName>
</protein>
<evidence type="ECO:0000256" key="3">
    <source>
        <dbReference type="SAM" id="MobiDB-lite"/>
    </source>
</evidence>
<dbReference type="InterPro" id="IPR000953">
    <property type="entry name" value="Chromo/chromo_shadow_dom"/>
</dbReference>
<feature type="non-terminal residue" evidence="5">
    <location>
        <position position="1"/>
    </location>
</feature>
<reference evidence="5 6" key="1">
    <citation type="journal article" name="Sci. Rep.">
        <title>Genome-scale phylogenetic analyses confirm Olpidium as the closest living zoosporic fungus to the non-flagellated, terrestrial fungi.</title>
        <authorList>
            <person name="Chang Y."/>
            <person name="Rochon D."/>
            <person name="Sekimoto S."/>
            <person name="Wang Y."/>
            <person name="Chovatia M."/>
            <person name="Sandor L."/>
            <person name="Salamov A."/>
            <person name="Grigoriev I.V."/>
            <person name="Stajich J.E."/>
            <person name="Spatafora J.W."/>
        </authorList>
    </citation>
    <scope>NUCLEOTIDE SEQUENCE [LARGE SCALE GENOMIC DNA]</scope>
    <source>
        <strain evidence="5">S191</strain>
    </source>
</reference>
<evidence type="ECO:0000259" key="4">
    <source>
        <dbReference type="PROSITE" id="PS50013"/>
    </source>
</evidence>
<dbReference type="SMART" id="SM00298">
    <property type="entry name" value="CHROMO"/>
    <property type="match status" value="1"/>
</dbReference>
<evidence type="ECO:0000313" key="6">
    <source>
        <dbReference type="Proteomes" id="UP000673691"/>
    </source>
</evidence>
<proteinExistence type="predicted"/>
<gene>
    <name evidence="5" type="ORF">BJ554DRAFT_697</name>
</gene>
<name>A0A8H7ZSW2_9FUNG</name>
<feature type="region of interest" description="Disordered" evidence="3">
    <location>
        <begin position="174"/>
        <end position="197"/>
    </location>
</feature>
<sequence length="197" mass="22780">PLAETRIPQPRCDSHNSHAPVRHPHCAVLFSAALLLRSPSVTSWWHRVTCENFNNNYTLALPPRLRQVHPVFHVSLFRPYNDPGEKRKVNRPRENEKGEYEVERIIGMRTRHSKRQFLVFWLGYDRSEATWENEQELVNAQEAVVVEYGYEPNATLLTIGAFSAQQPRAAAPLRSRAFSAQQPHAAAHFRNRRAPRN</sequence>
<dbReference type="PROSITE" id="PS50013">
    <property type="entry name" value="CHROMO_2"/>
    <property type="match status" value="1"/>
</dbReference>
<comment type="caution">
    <text evidence="5">The sequence shown here is derived from an EMBL/GenBank/DDBJ whole genome shotgun (WGS) entry which is preliminary data.</text>
</comment>
<keyword evidence="6" id="KW-1185">Reference proteome</keyword>
<dbReference type="InterPro" id="IPR051219">
    <property type="entry name" value="Heterochromatin_chromo-domain"/>
</dbReference>
<evidence type="ECO:0000256" key="1">
    <source>
        <dbReference type="ARBA" id="ARBA00004123"/>
    </source>
</evidence>
<dbReference type="Pfam" id="PF24626">
    <property type="entry name" value="SH3_Tf2-1"/>
    <property type="match status" value="1"/>
</dbReference>
<dbReference type="GO" id="GO:0005634">
    <property type="term" value="C:nucleus"/>
    <property type="evidence" value="ECO:0007669"/>
    <property type="project" value="UniProtKB-SubCell"/>
</dbReference>
<evidence type="ECO:0000256" key="2">
    <source>
        <dbReference type="ARBA" id="ARBA00023242"/>
    </source>
</evidence>
<keyword evidence="2" id="KW-0539">Nucleus</keyword>
<dbReference type="PANTHER" id="PTHR22812">
    <property type="entry name" value="CHROMOBOX PROTEIN"/>
    <property type="match status" value="1"/>
</dbReference>
<comment type="subcellular location">
    <subcellularLocation>
        <location evidence="1">Nucleus</location>
    </subcellularLocation>
</comment>
<dbReference type="Gene3D" id="2.40.50.40">
    <property type="match status" value="1"/>
</dbReference>
<dbReference type="InterPro" id="IPR023780">
    <property type="entry name" value="Chromo_domain"/>
</dbReference>
<accession>A0A8H7ZSW2</accession>
<dbReference type="InterPro" id="IPR056924">
    <property type="entry name" value="SH3_Tf2-1"/>
</dbReference>